<accession>A0A346FHU8</accession>
<organism evidence="1 2">
    <name type="scientific">Erwinia phage SunLIRen</name>
    <dbReference type="NCBI Taxonomy" id="2267654"/>
    <lineage>
        <taxon>Viruses</taxon>
        <taxon>Duplodnaviria</taxon>
        <taxon>Heunggongvirae</taxon>
        <taxon>Uroviricota</taxon>
        <taxon>Caudoviricetes</taxon>
        <taxon>Andersonviridae</taxon>
        <taxon>Ounavirinae</taxon>
        <taxon>Kolesnikvirus</taxon>
        <taxon>Kolesnikvirus Ea214</taxon>
    </lineage>
</organism>
<protein>
    <submittedName>
        <fullName evidence="1">Putative structural protein</fullName>
    </submittedName>
</protein>
<sequence>MAYTPIVNVDITLNTTGSTREGFGLPLFLAGHDAFEERVRGYTSLSELGEDFTSDSAVYAAAQALWAQTPKVTQLYIGRRNLQYSLAIPTIGSAGDNYTLTVTTNNGVVGSYSATGATSSTAQTILQSLKTSIDTDTTVSPTVTTTLSGTGANAVLLITAKDADVDFARVTTSGTNIVISSTAADSAEQAVKRVEDYTNDWYFIATDERNETFVKAMAAAIQSRTKLFFTATDSTDALSGTNISSATDIGAYLATNNMTRTVLVWHDDAESQYPEMAYIAYGAPYDAGSIAWGNAVLTGIDYSRQPTNNRPLNSTQKAALEARNTNYVDYEGGNSVMRSGKTVGGEWIDIMRGRDWLESDLKSSLRDLLINQKGGKITYDDRGITRVRQVIESSLQRAVNREFLSSFTVTMPKAADIDVADKRARLLQGVKFSGVIAGAILTVNLQGTLSYE</sequence>
<gene>
    <name evidence="1" type="ORF">SUNLIREN_78</name>
</gene>
<name>A0A346FHU8_9CAUD</name>
<reference evidence="2" key="1">
    <citation type="submission" date="2018-06" db="EMBL/GenBank/DDBJ databases">
        <authorList>
            <person name="Sharma R."/>
            <person name="Ke K."/>
            <person name="Breakwell D.P."/>
            <person name="Hope S."/>
            <person name="Grose J.H."/>
        </authorList>
    </citation>
    <scope>NUCLEOTIDE SEQUENCE [LARGE SCALE GENOMIC DNA]</scope>
</reference>
<dbReference type="EMBL" id="MH426725">
    <property type="protein sequence ID" value="AXN57378.1"/>
    <property type="molecule type" value="Genomic_DNA"/>
</dbReference>
<dbReference type="Proteomes" id="UP000257815">
    <property type="component" value="Segment"/>
</dbReference>
<proteinExistence type="predicted"/>
<evidence type="ECO:0000313" key="1">
    <source>
        <dbReference type="EMBL" id="AXN57378.1"/>
    </source>
</evidence>
<evidence type="ECO:0000313" key="2">
    <source>
        <dbReference type="Proteomes" id="UP000257815"/>
    </source>
</evidence>